<evidence type="ECO:0000256" key="1">
    <source>
        <dbReference type="SAM" id="Phobius"/>
    </source>
</evidence>
<feature type="transmembrane region" description="Helical" evidence="1">
    <location>
        <begin position="237"/>
        <end position="255"/>
    </location>
</feature>
<keyword evidence="1" id="KW-0472">Membrane</keyword>
<organism evidence="2 3">
    <name type="scientific">Nocardioides aromaticivorans</name>
    <dbReference type="NCBI Taxonomy" id="200618"/>
    <lineage>
        <taxon>Bacteria</taxon>
        <taxon>Bacillati</taxon>
        <taxon>Actinomycetota</taxon>
        <taxon>Actinomycetes</taxon>
        <taxon>Propionibacteriales</taxon>
        <taxon>Nocardioidaceae</taxon>
        <taxon>Nocardioides</taxon>
    </lineage>
</organism>
<feature type="transmembrane region" description="Helical" evidence="1">
    <location>
        <begin position="181"/>
        <end position="202"/>
    </location>
</feature>
<comment type="caution">
    <text evidence="2">The sequence shown here is derived from an EMBL/GenBank/DDBJ whole genome shotgun (WGS) entry which is preliminary data.</text>
</comment>
<dbReference type="InterPro" id="IPR051533">
    <property type="entry name" value="WaaL-like"/>
</dbReference>
<reference evidence="2 3" key="1">
    <citation type="submission" date="2020-07" db="EMBL/GenBank/DDBJ databases">
        <title>Sequencing the genomes of 1000 actinobacteria strains.</title>
        <authorList>
            <person name="Klenk H.-P."/>
        </authorList>
    </citation>
    <scope>NUCLEOTIDE SEQUENCE [LARGE SCALE GENOMIC DNA]</scope>
    <source>
        <strain evidence="2 3">DSM 15131</strain>
    </source>
</reference>
<dbReference type="PANTHER" id="PTHR37422:SF13">
    <property type="entry name" value="LIPOPOLYSACCHARIDE BIOSYNTHESIS PROTEIN PA4999-RELATED"/>
    <property type="match status" value="1"/>
</dbReference>
<keyword evidence="1" id="KW-0812">Transmembrane</keyword>
<feature type="transmembrane region" description="Helical" evidence="1">
    <location>
        <begin position="122"/>
        <end position="142"/>
    </location>
</feature>
<dbReference type="EMBL" id="JACBZM010000001">
    <property type="protein sequence ID" value="NYI44102.1"/>
    <property type="molecule type" value="Genomic_DNA"/>
</dbReference>
<feature type="transmembrane region" description="Helical" evidence="1">
    <location>
        <begin position="47"/>
        <end position="80"/>
    </location>
</feature>
<feature type="transmembrane region" description="Helical" evidence="1">
    <location>
        <begin position="148"/>
        <end position="169"/>
    </location>
</feature>
<evidence type="ECO:0000313" key="3">
    <source>
        <dbReference type="Proteomes" id="UP000562045"/>
    </source>
</evidence>
<feature type="transmembrane region" description="Helical" evidence="1">
    <location>
        <begin position="214"/>
        <end position="232"/>
    </location>
</feature>
<sequence>MPNETTARPQQVARPFVAPAGSNAAITFVTVALLVGLVYLANTGDLVTALVTVGVALYVALLSVLGSTRLGILTLAGAFFTAPAYKGLAPEGATITPTDALLVVGFALLLPEMLRGRLKLPLTYIVGIVIVFAFGMVATLRSERSLESAFALVFWLIVMIAFPIAILLWRPSRTVIRGLAWTYVLGHMASWAGGILTGGITAQGRHFGMTNHPNYFAEAAIMAIALLIFLFFEYQHWVMRTVILGFAGLTGISILLSGSRGATIVVAVLVVMIPIVERSAITGFFYAVCGATLVAALPFVLRLTGDTSAIDRLLGGGSASGSDQARTAGLESGVDRFWASPFFGDGLIDLFDIHNNVLQVAVGVGIFGLFGFLLVMFAFARPLFGASPYRRLCYTVWGYMGWGLLIPSLYDRTLWIPMCLAAICWLSADDQDGTTEATPAAAATTEPPKTMARN</sequence>
<dbReference type="RefSeq" id="WP_179648064.1">
    <property type="nucleotide sequence ID" value="NZ_JACBZM010000001.1"/>
</dbReference>
<feature type="transmembrane region" description="Helical" evidence="1">
    <location>
        <begin position="392"/>
        <end position="410"/>
    </location>
</feature>
<accession>A0A7Z0CMS8</accession>
<feature type="transmembrane region" description="Helical" evidence="1">
    <location>
        <begin position="92"/>
        <end position="110"/>
    </location>
</feature>
<dbReference type="PANTHER" id="PTHR37422">
    <property type="entry name" value="TEICHURONIC ACID BIOSYNTHESIS PROTEIN TUAE"/>
    <property type="match status" value="1"/>
</dbReference>
<keyword evidence="1" id="KW-1133">Transmembrane helix</keyword>
<gene>
    <name evidence="2" type="ORF">BJ993_001182</name>
</gene>
<protein>
    <submittedName>
        <fullName evidence="2">Uncharacterized protein</fullName>
    </submittedName>
</protein>
<feature type="transmembrane region" description="Helical" evidence="1">
    <location>
        <begin position="20"/>
        <end position="40"/>
    </location>
</feature>
<name>A0A7Z0CMS8_9ACTN</name>
<evidence type="ECO:0000313" key="2">
    <source>
        <dbReference type="EMBL" id="NYI44102.1"/>
    </source>
</evidence>
<feature type="transmembrane region" description="Helical" evidence="1">
    <location>
        <begin position="283"/>
        <end position="301"/>
    </location>
</feature>
<dbReference type="AlphaFoldDB" id="A0A7Z0CMS8"/>
<feature type="transmembrane region" description="Helical" evidence="1">
    <location>
        <begin position="357"/>
        <end position="380"/>
    </location>
</feature>
<proteinExistence type="predicted"/>
<dbReference type="Proteomes" id="UP000562045">
    <property type="component" value="Unassembled WGS sequence"/>
</dbReference>